<evidence type="ECO:0000256" key="2">
    <source>
        <dbReference type="ARBA" id="ARBA00022701"/>
    </source>
</evidence>
<dbReference type="InterPro" id="IPR036961">
    <property type="entry name" value="Kinesin_motor_dom_sf"/>
</dbReference>
<accession>A0A8J4PYH2</accession>
<dbReference type="PANTHER" id="PTHR47968:SF36">
    <property type="entry name" value="KINESIN HEAVY CHAIN ISOFORM X1"/>
    <property type="match status" value="1"/>
</dbReference>
<dbReference type="SUPFAM" id="SSF52540">
    <property type="entry name" value="P-loop containing nucleoside triphosphate hydrolases"/>
    <property type="match status" value="1"/>
</dbReference>
<feature type="compositionally biased region" description="Basic and acidic residues" evidence="6">
    <location>
        <begin position="138"/>
        <end position="158"/>
    </location>
</feature>
<dbReference type="PANTHER" id="PTHR47968">
    <property type="entry name" value="CENTROMERE PROTEIN E"/>
    <property type="match status" value="1"/>
</dbReference>
<dbReference type="InterPro" id="IPR001752">
    <property type="entry name" value="Kinesin_motor_dom"/>
</dbReference>
<evidence type="ECO:0000256" key="5">
    <source>
        <dbReference type="PROSITE-ProRule" id="PRU00283"/>
    </source>
</evidence>
<keyword evidence="3" id="KW-0175">Coiled coil</keyword>
<feature type="compositionally biased region" description="Low complexity" evidence="6">
    <location>
        <begin position="126"/>
        <end position="137"/>
    </location>
</feature>
<dbReference type="GO" id="GO:0007018">
    <property type="term" value="P:microtubule-based movement"/>
    <property type="evidence" value="ECO:0007669"/>
    <property type="project" value="InterPro"/>
</dbReference>
<evidence type="ECO:0000256" key="6">
    <source>
        <dbReference type="SAM" id="MobiDB-lite"/>
    </source>
</evidence>
<dbReference type="PROSITE" id="PS50067">
    <property type="entry name" value="KINESIN_MOTOR_2"/>
    <property type="match status" value="1"/>
</dbReference>
<dbReference type="AlphaFoldDB" id="A0A8J4PYH2"/>
<comment type="similarity">
    <text evidence="5">Belongs to the TRAFAC class myosin-kinesin ATPase superfamily. Kinesin family.</text>
</comment>
<feature type="non-terminal residue" evidence="8">
    <location>
        <position position="158"/>
    </location>
</feature>
<feature type="region of interest" description="Disordered" evidence="6">
    <location>
        <begin position="121"/>
        <end position="158"/>
    </location>
</feature>
<dbReference type="GO" id="GO:0005874">
    <property type="term" value="C:microtubule"/>
    <property type="evidence" value="ECO:0007669"/>
    <property type="project" value="UniProtKB-KW"/>
</dbReference>
<keyword evidence="5" id="KW-0547">Nucleotide-binding</keyword>
<keyword evidence="9" id="KW-1185">Reference proteome</keyword>
<dbReference type="GO" id="GO:0003777">
    <property type="term" value="F:microtubule motor activity"/>
    <property type="evidence" value="ECO:0007669"/>
    <property type="project" value="InterPro"/>
</dbReference>
<dbReference type="OrthoDB" id="30947at2759"/>
<evidence type="ECO:0000313" key="9">
    <source>
        <dbReference type="Proteomes" id="UP000695562"/>
    </source>
</evidence>
<evidence type="ECO:0000256" key="3">
    <source>
        <dbReference type="ARBA" id="ARBA00023054"/>
    </source>
</evidence>
<feature type="domain" description="Kinesin motor" evidence="7">
    <location>
        <begin position="7"/>
        <end position="158"/>
    </location>
</feature>
<evidence type="ECO:0000313" key="8">
    <source>
        <dbReference type="EMBL" id="KAF2071696.1"/>
    </source>
</evidence>
<feature type="binding site" evidence="5">
    <location>
        <begin position="104"/>
        <end position="111"/>
    </location>
    <ligand>
        <name>ATP</name>
        <dbReference type="ChEBI" id="CHEBI:30616"/>
    </ligand>
</feature>
<dbReference type="SMART" id="SM00129">
    <property type="entry name" value="KISc"/>
    <property type="match status" value="1"/>
</dbReference>
<gene>
    <name evidence="8" type="ORF">CYY_006996</name>
</gene>
<dbReference type="InterPro" id="IPR027640">
    <property type="entry name" value="Kinesin-like_fam"/>
</dbReference>
<organism evidence="8 9">
    <name type="scientific">Polysphondylium violaceum</name>
    <dbReference type="NCBI Taxonomy" id="133409"/>
    <lineage>
        <taxon>Eukaryota</taxon>
        <taxon>Amoebozoa</taxon>
        <taxon>Evosea</taxon>
        <taxon>Eumycetozoa</taxon>
        <taxon>Dictyostelia</taxon>
        <taxon>Dictyosteliales</taxon>
        <taxon>Dictyosteliaceae</taxon>
        <taxon>Polysphondylium</taxon>
    </lineage>
</organism>
<keyword evidence="1" id="KW-0813">Transport</keyword>
<dbReference type="GO" id="GO:0008017">
    <property type="term" value="F:microtubule binding"/>
    <property type="evidence" value="ECO:0007669"/>
    <property type="project" value="InterPro"/>
</dbReference>
<dbReference type="GO" id="GO:0005524">
    <property type="term" value="F:ATP binding"/>
    <property type="evidence" value="ECO:0007669"/>
    <property type="project" value="UniProtKB-UniRule"/>
</dbReference>
<proteinExistence type="inferred from homology"/>
<evidence type="ECO:0000256" key="1">
    <source>
        <dbReference type="ARBA" id="ARBA00022448"/>
    </source>
</evidence>
<evidence type="ECO:0000256" key="4">
    <source>
        <dbReference type="ARBA" id="ARBA00023175"/>
    </source>
</evidence>
<dbReference type="Proteomes" id="UP000695562">
    <property type="component" value="Unassembled WGS sequence"/>
</dbReference>
<dbReference type="InterPro" id="IPR027417">
    <property type="entry name" value="P-loop_NTPase"/>
</dbReference>
<name>A0A8J4PYH2_9MYCE</name>
<dbReference type="Gene3D" id="3.40.850.10">
    <property type="entry name" value="Kinesin motor domain"/>
    <property type="match status" value="1"/>
</dbReference>
<dbReference type="Pfam" id="PF00225">
    <property type="entry name" value="Kinesin"/>
    <property type="match status" value="1"/>
</dbReference>
<evidence type="ECO:0000259" key="7">
    <source>
        <dbReference type="PROSITE" id="PS50067"/>
    </source>
</evidence>
<keyword evidence="4 5" id="KW-0505">Motor protein</keyword>
<sequence>MDISIESVKVCCRIKPDIKDISNSKDDDNNNNKSDQISRNNSFIKVQNNSIILDCSNNNVEPKVFNFDHIADQQCDQEYIFDNIAKPIIHSFINGYNACIFAYGQTGSGKTYTIVGPPEYYPLQTNNNDNDNGNNDGDNNKEREIEKEKEIIIDEKQY</sequence>
<dbReference type="EMBL" id="AJWJ01000349">
    <property type="protein sequence ID" value="KAF2071696.1"/>
    <property type="molecule type" value="Genomic_DNA"/>
</dbReference>
<comment type="caution">
    <text evidence="8">The sequence shown here is derived from an EMBL/GenBank/DDBJ whole genome shotgun (WGS) entry which is preliminary data.</text>
</comment>
<keyword evidence="2" id="KW-0493">Microtubule</keyword>
<protein>
    <recommendedName>
        <fullName evidence="7">Kinesin motor domain-containing protein</fullName>
    </recommendedName>
</protein>
<keyword evidence="5" id="KW-0067">ATP-binding</keyword>
<reference evidence="8" key="1">
    <citation type="submission" date="2020-01" db="EMBL/GenBank/DDBJ databases">
        <title>Development of genomics and gene disruption for Polysphondylium violaceum indicates a role for the polyketide synthase stlB in stalk morphogenesis.</title>
        <authorList>
            <person name="Narita B."/>
            <person name="Kawabe Y."/>
            <person name="Kin K."/>
            <person name="Saito T."/>
            <person name="Gibbs R."/>
            <person name="Kuspa A."/>
            <person name="Muzny D."/>
            <person name="Queller D."/>
            <person name="Richards S."/>
            <person name="Strassman J."/>
            <person name="Sucgang R."/>
            <person name="Worley K."/>
            <person name="Schaap P."/>
        </authorList>
    </citation>
    <scope>NUCLEOTIDE SEQUENCE</scope>
    <source>
        <strain evidence="8">QSvi11</strain>
    </source>
</reference>